<feature type="region of interest" description="Disordered" evidence="1">
    <location>
        <begin position="46"/>
        <end position="92"/>
    </location>
</feature>
<dbReference type="Pfam" id="PF19843">
    <property type="entry name" value="DUF6318"/>
    <property type="match status" value="1"/>
</dbReference>
<gene>
    <name evidence="3" type="ORF">HMPREF1324_2157</name>
</gene>
<dbReference type="InterPro" id="IPR046281">
    <property type="entry name" value="DUF6318"/>
</dbReference>
<comment type="caution">
    <text evidence="3">The sequence shown here is derived from an EMBL/GenBank/DDBJ whole genome shotgun (WGS) entry which is preliminary data.</text>
</comment>
<feature type="compositionally biased region" description="Low complexity" evidence="1">
    <location>
        <begin position="56"/>
        <end position="91"/>
    </location>
</feature>
<organism evidence="3 4">
    <name type="scientific">Rothia aeria F0474</name>
    <dbReference type="NCBI Taxonomy" id="1125724"/>
    <lineage>
        <taxon>Bacteria</taxon>
        <taxon>Bacillati</taxon>
        <taxon>Actinomycetota</taxon>
        <taxon>Actinomycetes</taxon>
        <taxon>Micrococcales</taxon>
        <taxon>Micrococcaceae</taxon>
        <taxon>Rothia</taxon>
    </lineage>
</organism>
<feature type="domain" description="DUF6318" evidence="2">
    <location>
        <begin position="117"/>
        <end position="270"/>
    </location>
</feature>
<reference evidence="3" key="1">
    <citation type="submission" date="2012-03" db="EMBL/GenBank/DDBJ databases">
        <authorList>
            <person name="Durkin A.S."/>
            <person name="McCorrison J."/>
            <person name="Torralba M."/>
            <person name="Gillis M."/>
            <person name="Methe B."/>
            <person name="Sutton G."/>
            <person name="Nelson K.E."/>
        </authorList>
    </citation>
    <scope>NUCLEOTIDE SEQUENCE [LARGE SCALE GENOMIC DNA]</scope>
    <source>
        <strain evidence="3">F0474</strain>
    </source>
</reference>
<evidence type="ECO:0000313" key="4">
    <source>
        <dbReference type="Proteomes" id="UP000004863"/>
    </source>
</evidence>
<accession>I0USS5</accession>
<dbReference type="EMBL" id="AJJQ01000035">
    <property type="protein sequence ID" value="EID50928.1"/>
    <property type="molecule type" value="Genomic_DNA"/>
</dbReference>
<evidence type="ECO:0000313" key="3">
    <source>
        <dbReference type="EMBL" id="EID50928.1"/>
    </source>
</evidence>
<dbReference type="PATRIC" id="fig|1125724.3.peg.1305"/>
<name>I0USS5_9MICC</name>
<dbReference type="Proteomes" id="UP000004863">
    <property type="component" value="Unassembled WGS sequence"/>
</dbReference>
<evidence type="ECO:0000256" key="1">
    <source>
        <dbReference type="SAM" id="MobiDB-lite"/>
    </source>
</evidence>
<sequence length="290" mass="31399">MQYIVKRGTTMITPRPTVVSAPSRRTVLFGFSALGAAALTGCVPLSSSKKAEESPSDTATTTSASSSSSPSHSTYSPSTSASSSSSGSSSPVDPAQFIADWQKYVGDAKLPTKGDSGYVPATGSSPAQNVPEPDINEEASRKNTLEGSYQTLLAFQSAFNYLSLTGKDEPIKKLIFPQDFSMKLEVEKHHNLYSSKGWIEGYNRSVKISDHRPAVAFSDTVIGVSWYFSESYEKFIVHQAGGTNEEVPARTSEGIMTTIYENGVWKVISNDYLKQHYSYLTSQGREKGGH</sequence>
<feature type="region of interest" description="Disordered" evidence="1">
    <location>
        <begin position="115"/>
        <end position="140"/>
    </location>
</feature>
<protein>
    <recommendedName>
        <fullName evidence="2">DUF6318 domain-containing protein</fullName>
    </recommendedName>
</protein>
<dbReference type="AlphaFoldDB" id="I0USS5"/>
<keyword evidence="4" id="KW-1185">Reference proteome</keyword>
<proteinExistence type="predicted"/>
<evidence type="ECO:0000259" key="2">
    <source>
        <dbReference type="Pfam" id="PF19843"/>
    </source>
</evidence>